<name>A0A7L7L467_9BACT</name>
<dbReference type="GO" id="GO:0016301">
    <property type="term" value="F:kinase activity"/>
    <property type="evidence" value="ECO:0007669"/>
    <property type="project" value="UniProtKB-KW"/>
</dbReference>
<dbReference type="Gene3D" id="3.40.1190.20">
    <property type="match status" value="1"/>
</dbReference>
<evidence type="ECO:0000256" key="1">
    <source>
        <dbReference type="ARBA" id="ARBA00022679"/>
    </source>
</evidence>
<evidence type="ECO:0000259" key="3">
    <source>
        <dbReference type="Pfam" id="PF00294"/>
    </source>
</evidence>
<dbReference type="KEGG" id="add:HUW48_04735"/>
<dbReference type="SUPFAM" id="SSF53613">
    <property type="entry name" value="Ribokinase-like"/>
    <property type="match status" value="1"/>
</dbReference>
<dbReference type="CDD" id="cd01166">
    <property type="entry name" value="KdgK"/>
    <property type="match status" value="1"/>
</dbReference>
<dbReference type="InterPro" id="IPR002173">
    <property type="entry name" value="Carboh/pur_kinase_PfkB_CS"/>
</dbReference>
<keyword evidence="5" id="KW-1185">Reference proteome</keyword>
<dbReference type="PANTHER" id="PTHR10584">
    <property type="entry name" value="SUGAR KINASE"/>
    <property type="match status" value="1"/>
</dbReference>
<dbReference type="AlphaFoldDB" id="A0A7L7L467"/>
<keyword evidence="1" id="KW-0808">Transferase</keyword>
<reference evidence="4 5" key="1">
    <citation type="submission" date="2020-08" db="EMBL/GenBank/DDBJ databases">
        <title>Adhaeribacter dokdonensis sp. nov., isolated from the rhizosphere of Elymus tsukushiensis, a plant native to the Dokdo Islands, Republic of Korea.</title>
        <authorList>
            <person name="Ghim S.Y."/>
        </authorList>
    </citation>
    <scope>NUCLEOTIDE SEQUENCE [LARGE SCALE GENOMIC DNA]</scope>
    <source>
        <strain evidence="4 5">KUDC8001</strain>
    </source>
</reference>
<dbReference type="PROSITE" id="PS00584">
    <property type="entry name" value="PFKB_KINASES_2"/>
    <property type="match status" value="1"/>
</dbReference>
<dbReference type="EMBL" id="CP055153">
    <property type="protein sequence ID" value="QMU27385.1"/>
    <property type="molecule type" value="Genomic_DNA"/>
</dbReference>
<accession>A0A7L7L467</accession>
<sequence>MVIKKKYDVVVVGELNVDLIANGLPKFPEVGKEIIANQFVTTLGSSSAIFANNLSAFGTKVTFTGKVGNDNYGDFIVASLQARRVDVSNIIRTGKQDTGVTIVLNYDEDRAMVTYQGAMAAFTLGDIPDSVLEQARHLHLSSIFLQEGLKKDIVSLFKKAKRLGLTTSLDPQWDPSEKWDIDWENLLGYVDIFMPNQAELKAITNTTTILAAVDALRSFFNILVVKNGREGAVVWTGSDSIHQPAFFNNSVVDSIGAGDSFNAGFIHAFLQGGGLKECMEFGALMGAINTTSSGGTMAFENMSRVKEIAKSSFDYTL</sequence>
<keyword evidence="2 4" id="KW-0418">Kinase</keyword>
<dbReference type="InterPro" id="IPR029056">
    <property type="entry name" value="Ribokinase-like"/>
</dbReference>
<feature type="domain" description="Carbohydrate kinase PfkB" evidence="3">
    <location>
        <begin position="8"/>
        <end position="296"/>
    </location>
</feature>
<dbReference type="PANTHER" id="PTHR10584:SF166">
    <property type="entry name" value="RIBOKINASE"/>
    <property type="match status" value="1"/>
</dbReference>
<gene>
    <name evidence="4" type="ORF">HUW48_04735</name>
</gene>
<evidence type="ECO:0000313" key="5">
    <source>
        <dbReference type="Proteomes" id="UP000514509"/>
    </source>
</evidence>
<dbReference type="Proteomes" id="UP000514509">
    <property type="component" value="Chromosome"/>
</dbReference>
<organism evidence="4 5">
    <name type="scientific">Adhaeribacter radiodurans</name>
    <dbReference type="NCBI Taxonomy" id="2745197"/>
    <lineage>
        <taxon>Bacteria</taxon>
        <taxon>Pseudomonadati</taxon>
        <taxon>Bacteroidota</taxon>
        <taxon>Cytophagia</taxon>
        <taxon>Cytophagales</taxon>
        <taxon>Hymenobacteraceae</taxon>
        <taxon>Adhaeribacter</taxon>
    </lineage>
</organism>
<dbReference type="Pfam" id="PF00294">
    <property type="entry name" value="PfkB"/>
    <property type="match status" value="1"/>
</dbReference>
<dbReference type="InterPro" id="IPR011611">
    <property type="entry name" value="PfkB_dom"/>
</dbReference>
<evidence type="ECO:0000313" key="4">
    <source>
        <dbReference type="EMBL" id="QMU27385.1"/>
    </source>
</evidence>
<evidence type="ECO:0000256" key="2">
    <source>
        <dbReference type="ARBA" id="ARBA00022777"/>
    </source>
</evidence>
<proteinExistence type="predicted"/>
<protein>
    <submittedName>
        <fullName evidence="4">Carbohydrate kinase family protein</fullName>
    </submittedName>
</protein>